<gene>
    <name evidence="2" type="ORF">AKJ55_00375</name>
</gene>
<sequence length="165" mass="20336">MEATLYYELNAENKNFTTRMLRFLKHNIWLYFPDFILIILIFLPPYEMEKTLMIISGLVVFGFRDLVVLRRNTYYLNHFKVEDQMVTFSVMRYNQLYLTHQNHISTIELVRIYRPFRLVIKENDEIIHQQYALGYWNREKLEELYQKFKSLRQDISIESMFKRNL</sequence>
<organism evidence="2 3">
    <name type="scientific">candidate division MSBL1 archaeon SCGC-AAA382M17</name>
    <dbReference type="NCBI Taxonomy" id="1698284"/>
    <lineage>
        <taxon>Archaea</taxon>
        <taxon>Methanobacteriati</taxon>
        <taxon>Methanobacteriota</taxon>
        <taxon>candidate division MSBL1</taxon>
    </lineage>
</organism>
<protein>
    <recommendedName>
        <fullName evidence="4">DUF304 domain-containing protein</fullName>
    </recommendedName>
</protein>
<feature type="transmembrane region" description="Helical" evidence="1">
    <location>
        <begin position="28"/>
        <end position="46"/>
    </location>
</feature>
<keyword evidence="1" id="KW-0812">Transmembrane</keyword>
<proteinExistence type="predicted"/>
<reference evidence="2 3" key="1">
    <citation type="journal article" date="2016" name="Sci. Rep.">
        <title>Metabolic traits of an uncultured archaeal lineage -MSBL1- from brine pools of the Red Sea.</title>
        <authorList>
            <person name="Mwirichia R."/>
            <person name="Alam I."/>
            <person name="Rashid M."/>
            <person name="Vinu M."/>
            <person name="Ba-Alawi W."/>
            <person name="Anthony Kamau A."/>
            <person name="Kamanda Ngugi D."/>
            <person name="Goker M."/>
            <person name="Klenk H.P."/>
            <person name="Bajic V."/>
            <person name="Stingl U."/>
        </authorList>
    </citation>
    <scope>NUCLEOTIDE SEQUENCE [LARGE SCALE GENOMIC DNA]</scope>
    <source>
        <strain evidence="2">SCGC-AAA382M17</strain>
    </source>
</reference>
<evidence type="ECO:0000313" key="3">
    <source>
        <dbReference type="Proteomes" id="UP000070633"/>
    </source>
</evidence>
<dbReference type="Proteomes" id="UP000070633">
    <property type="component" value="Unassembled WGS sequence"/>
</dbReference>
<evidence type="ECO:0008006" key="4">
    <source>
        <dbReference type="Google" id="ProtNLM"/>
    </source>
</evidence>
<evidence type="ECO:0000313" key="2">
    <source>
        <dbReference type="EMBL" id="KXB08818.1"/>
    </source>
</evidence>
<keyword evidence="1" id="KW-0472">Membrane</keyword>
<accession>A0ABR5TK01</accession>
<comment type="caution">
    <text evidence="2">The sequence shown here is derived from an EMBL/GenBank/DDBJ whole genome shotgun (WGS) entry which is preliminary data.</text>
</comment>
<name>A0ABR5TK01_9EURY</name>
<dbReference type="EMBL" id="LHYI01000005">
    <property type="protein sequence ID" value="KXB08818.1"/>
    <property type="molecule type" value="Genomic_DNA"/>
</dbReference>
<keyword evidence="3" id="KW-1185">Reference proteome</keyword>
<keyword evidence="1" id="KW-1133">Transmembrane helix</keyword>
<evidence type="ECO:0000256" key="1">
    <source>
        <dbReference type="SAM" id="Phobius"/>
    </source>
</evidence>
<feature type="transmembrane region" description="Helical" evidence="1">
    <location>
        <begin position="52"/>
        <end position="69"/>
    </location>
</feature>